<dbReference type="EMBL" id="DWYY01000180">
    <property type="protein sequence ID" value="HJA94534.1"/>
    <property type="molecule type" value="Genomic_DNA"/>
</dbReference>
<dbReference type="PANTHER" id="PTHR30193:SF37">
    <property type="entry name" value="INNER MEMBRANE ABC TRANSPORTER PERMEASE PROTEIN YCJO"/>
    <property type="match status" value="1"/>
</dbReference>
<dbReference type="Pfam" id="PF00528">
    <property type="entry name" value="BPD_transp_1"/>
    <property type="match status" value="1"/>
</dbReference>
<dbReference type="GO" id="GO:0055085">
    <property type="term" value="P:transmembrane transport"/>
    <property type="evidence" value="ECO:0007669"/>
    <property type="project" value="InterPro"/>
</dbReference>
<evidence type="ECO:0000259" key="8">
    <source>
        <dbReference type="PROSITE" id="PS50928"/>
    </source>
</evidence>
<sequence length="296" mass="33008">MNKIKYRTKKKLWDAVFIGPALILFSFFTYYPLLVNLLYSLTSWNGLSSQKTFVGIDNFVAVLQDKSIVQAVINTVYMAVLLVVIGTLLRLSLALIVHSRIFGQGLIKVILYIPSVLSPIVLSYTWLQFLQYTGYINQFLEAIHLSGLEQSWLLNADFAKLWVCIVSTLQWTGYGMLFFLTGLNSIPQDIYEAAKLDGAKGGRLFLNVTLPLIMPSFTVSLFLLISGALELYALPLSLTGGGPNGATTTITMSIYTQAFGFNRFGYASAQSLLFFALIAIITCIQLGITRRREIEY</sequence>
<feature type="transmembrane region" description="Helical" evidence="7">
    <location>
        <begin position="204"/>
        <end position="229"/>
    </location>
</feature>
<evidence type="ECO:0000256" key="4">
    <source>
        <dbReference type="ARBA" id="ARBA00022692"/>
    </source>
</evidence>
<proteinExistence type="inferred from homology"/>
<evidence type="ECO:0000256" key="6">
    <source>
        <dbReference type="ARBA" id="ARBA00023136"/>
    </source>
</evidence>
<keyword evidence="2 7" id="KW-0813">Transport</keyword>
<feature type="domain" description="ABC transmembrane type-1" evidence="8">
    <location>
        <begin position="72"/>
        <end position="285"/>
    </location>
</feature>
<feature type="transmembrane region" description="Helical" evidence="7">
    <location>
        <begin position="76"/>
        <end position="97"/>
    </location>
</feature>
<feature type="transmembrane region" description="Helical" evidence="7">
    <location>
        <begin position="159"/>
        <end position="183"/>
    </location>
</feature>
<evidence type="ECO:0000256" key="3">
    <source>
        <dbReference type="ARBA" id="ARBA00022475"/>
    </source>
</evidence>
<evidence type="ECO:0000256" key="2">
    <source>
        <dbReference type="ARBA" id="ARBA00022448"/>
    </source>
</evidence>
<feature type="transmembrane region" description="Helical" evidence="7">
    <location>
        <begin position="109"/>
        <end position="127"/>
    </location>
</feature>
<name>A0A9D2IAF3_9FIRM</name>
<dbReference type="SUPFAM" id="SSF161098">
    <property type="entry name" value="MetI-like"/>
    <property type="match status" value="1"/>
</dbReference>
<dbReference type="Proteomes" id="UP000886858">
    <property type="component" value="Unassembled WGS sequence"/>
</dbReference>
<dbReference type="InterPro" id="IPR000515">
    <property type="entry name" value="MetI-like"/>
</dbReference>
<evidence type="ECO:0000313" key="9">
    <source>
        <dbReference type="EMBL" id="HJA94534.1"/>
    </source>
</evidence>
<comment type="similarity">
    <text evidence="7">Belongs to the binding-protein-dependent transport system permease family.</text>
</comment>
<dbReference type="Gene3D" id="1.10.3720.10">
    <property type="entry name" value="MetI-like"/>
    <property type="match status" value="1"/>
</dbReference>
<protein>
    <submittedName>
        <fullName evidence="9">Sugar ABC transporter permease</fullName>
    </submittedName>
</protein>
<dbReference type="PROSITE" id="PS50928">
    <property type="entry name" value="ABC_TM1"/>
    <property type="match status" value="1"/>
</dbReference>
<dbReference type="AlphaFoldDB" id="A0A9D2IAF3"/>
<dbReference type="CDD" id="cd06261">
    <property type="entry name" value="TM_PBP2"/>
    <property type="match status" value="1"/>
</dbReference>
<evidence type="ECO:0000256" key="7">
    <source>
        <dbReference type="RuleBase" id="RU363032"/>
    </source>
</evidence>
<dbReference type="InterPro" id="IPR035906">
    <property type="entry name" value="MetI-like_sf"/>
</dbReference>
<organism evidence="9 10">
    <name type="scientific">Candidatus Eisenbergiella merdipullorum</name>
    <dbReference type="NCBI Taxonomy" id="2838553"/>
    <lineage>
        <taxon>Bacteria</taxon>
        <taxon>Bacillati</taxon>
        <taxon>Bacillota</taxon>
        <taxon>Clostridia</taxon>
        <taxon>Lachnospirales</taxon>
        <taxon>Lachnospiraceae</taxon>
        <taxon>Eisenbergiella</taxon>
    </lineage>
</organism>
<feature type="transmembrane region" description="Helical" evidence="7">
    <location>
        <begin position="12"/>
        <end position="33"/>
    </location>
</feature>
<keyword evidence="4 7" id="KW-0812">Transmembrane</keyword>
<reference evidence="9" key="1">
    <citation type="journal article" date="2021" name="PeerJ">
        <title>Extensive microbial diversity within the chicken gut microbiome revealed by metagenomics and culture.</title>
        <authorList>
            <person name="Gilroy R."/>
            <person name="Ravi A."/>
            <person name="Getino M."/>
            <person name="Pursley I."/>
            <person name="Horton D.L."/>
            <person name="Alikhan N.F."/>
            <person name="Baker D."/>
            <person name="Gharbi K."/>
            <person name="Hall N."/>
            <person name="Watson M."/>
            <person name="Adriaenssens E.M."/>
            <person name="Foster-Nyarko E."/>
            <person name="Jarju S."/>
            <person name="Secka A."/>
            <person name="Antonio M."/>
            <person name="Oren A."/>
            <person name="Chaudhuri R.R."/>
            <person name="La Ragione R."/>
            <person name="Hildebrand F."/>
            <person name="Pallen M.J."/>
        </authorList>
    </citation>
    <scope>NUCLEOTIDE SEQUENCE</scope>
    <source>
        <strain evidence="9">CHK179-7159</strain>
    </source>
</reference>
<evidence type="ECO:0000256" key="5">
    <source>
        <dbReference type="ARBA" id="ARBA00022989"/>
    </source>
</evidence>
<keyword evidence="6 7" id="KW-0472">Membrane</keyword>
<accession>A0A9D2IAF3</accession>
<comment type="subcellular location">
    <subcellularLocation>
        <location evidence="1 7">Cell membrane</location>
        <topology evidence="1 7">Multi-pass membrane protein</topology>
    </subcellularLocation>
</comment>
<evidence type="ECO:0000256" key="1">
    <source>
        <dbReference type="ARBA" id="ARBA00004651"/>
    </source>
</evidence>
<keyword evidence="5 7" id="KW-1133">Transmembrane helix</keyword>
<keyword evidence="3" id="KW-1003">Cell membrane</keyword>
<reference evidence="9" key="2">
    <citation type="submission" date="2021-04" db="EMBL/GenBank/DDBJ databases">
        <authorList>
            <person name="Gilroy R."/>
        </authorList>
    </citation>
    <scope>NUCLEOTIDE SEQUENCE</scope>
    <source>
        <strain evidence="9">CHK179-7159</strain>
    </source>
</reference>
<gene>
    <name evidence="9" type="ORF">H9717_15715</name>
</gene>
<evidence type="ECO:0000313" key="10">
    <source>
        <dbReference type="Proteomes" id="UP000886858"/>
    </source>
</evidence>
<feature type="transmembrane region" description="Helical" evidence="7">
    <location>
        <begin position="269"/>
        <end position="288"/>
    </location>
</feature>
<dbReference type="PANTHER" id="PTHR30193">
    <property type="entry name" value="ABC TRANSPORTER PERMEASE PROTEIN"/>
    <property type="match status" value="1"/>
</dbReference>
<dbReference type="InterPro" id="IPR051393">
    <property type="entry name" value="ABC_transporter_permease"/>
</dbReference>
<comment type="caution">
    <text evidence="9">The sequence shown here is derived from an EMBL/GenBank/DDBJ whole genome shotgun (WGS) entry which is preliminary data.</text>
</comment>
<dbReference type="GO" id="GO:0005886">
    <property type="term" value="C:plasma membrane"/>
    <property type="evidence" value="ECO:0007669"/>
    <property type="project" value="UniProtKB-SubCell"/>
</dbReference>